<dbReference type="EMBL" id="CM047908">
    <property type="protein sequence ID" value="KAJ0082079.1"/>
    <property type="molecule type" value="Genomic_DNA"/>
</dbReference>
<comment type="caution">
    <text evidence="1">The sequence shown here is derived from an EMBL/GenBank/DDBJ whole genome shotgun (WGS) entry which is preliminary data.</text>
</comment>
<proteinExistence type="predicted"/>
<accession>A0ACC1A774</accession>
<dbReference type="Proteomes" id="UP001164250">
    <property type="component" value="Chromosome 12"/>
</dbReference>
<organism evidence="1 2">
    <name type="scientific">Pistacia atlantica</name>
    <dbReference type="NCBI Taxonomy" id="434234"/>
    <lineage>
        <taxon>Eukaryota</taxon>
        <taxon>Viridiplantae</taxon>
        <taxon>Streptophyta</taxon>
        <taxon>Embryophyta</taxon>
        <taxon>Tracheophyta</taxon>
        <taxon>Spermatophyta</taxon>
        <taxon>Magnoliopsida</taxon>
        <taxon>eudicotyledons</taxon>
        <taxon>Gunneridae</taxon>
        <taxon>Pentapetalae</taxon>
        <taxon>rosids</taxon>
        <taxon>malvids</taxon>
        <taxon>Sapindales</taxon>
        <taxon>Anacardiaceae</taxon>
        <taxon>Pistacia</taxon>
    </lineage>
</organism>
<sequence>MIFFKFKKLVVSLCTQSLRNYENIGLKSCFFLSSFKFPFISIKERYWSGVDP</sequence>
<evidence type="ECO:0000313" key="2">
    <source>
        <dbReference type="Proteomes" id="UP001164250"/>
    </source>
</evidence>
<reference evidence="2" key="1">
    <citation type="journal article" date="2023" name="G3 (Bethesda)">
        <title>Genome assembly and association tests identify interacting loci associated with vigor, precocity, and sex in interspecific pistachio rootstocks.</title>
        <authorList>
            <person name="Palmer W."/>
            <person name="Jacygrad E."/>
            <person name="Sagayaradj S."/>
            <person name="Cavanaugh K."/>
            <person name="Han R."/>
            <person name="Bertier L."/>
            <person name="Beede B."/>
            <person name="Kafkas S."/>
            <person name="Golino D."/>
            <person name="Preece J."/>
            <person name="Michelmore R."/>
        </authorList>
    </citation>
    <scope>NUCLEOTIDE SEQUENCE [LARGE SCALE GENOMIC DNA]</scope>
</reference>
<evidence type="ECO:0000313" key="1">
    <source>
        <dbReference type="EMBL" id="KAJ0082079.1"/>
    </source>
</evidence>
<name>A0ACC1A774_9ROSI</name>
<protein>
    <submittedName>
        <fullName evidence="1">Uncharacterized protein</fullName>
    </submittedName>
</protein>
<keyword evidence="2" id="KW-1185">Reference proteome</keyword>
<gene>
    <name evidence="1" type="ORF">Patl1_10487</name>
</gene>